<evidence type="ECO:0000256" key="6">
    <source>
        <dbReference type="ARBA" id="ARBA00022840"/>
    </source>
</evidence>
<dbReference type="GO" id="GO:0071013">
    <property type="term" value="C:catalytic step 2 spliceosome"/>
    <property type="evidence" value="ECO:0007669"/>
    <property type="project" value="TreeGrafter"/>
</dbReference>
<dbReference type="Pfam" id="PF04408">
    <property type="entry name" value="WHD_HA2"/>
    <property type="match status" value="1"/>
</dbReference>
<keyword evidence="8" id="KW-0539">Nucleus</keyword>
<keyword evidence="7" id="KW-0508">mRNA splicing</keyword>
<dbReference type="Pfam" id="PF00575">
    <property type="entry name" value="S1"/>
    <property type="match status" value="1"/>
</dbReference>
<dbReference type="Pfam" id="PF13401">
    <property type="entry name" value="AAA_22"/>
    <property type="match status" value="1"/>
</dbReference>
<name>A0AAD9UQ34_9APIC</name>
<evidence type="ECO:0000259" key="13">
    <source>
        <dbReference type="PROSITE" id="PS51194"/>
    </source>
</evidence>
<feature type="domain" description="S1 motif" evidence="11">
    <location>
        <begin position="198"/>
        <end position="270"/>
    </location>
</feature>
<organism evidence="14 15">
    <name type="scientific">Babesia duncani</name>
    <dbReference type="NCBI Taxonomy" id="323732"/>
    <lineage>
        <taxon>Eukaryota</taxon>
        <taxon>Sar</taxon>
        <taxon>Alveolata</taxon>
        <taxon>Apicomplexa</taxon>
        <taxon>Aconoidasida</taxon>
        <taxon>Piroplasmida</taxon>
        <taxon>Babesiidae</taxon>
        <taxon>Babesia</taxon>
    </lineage>
</organism>
<dbReference type="GeneID" id="94334891"/>
<evidence type="ECO:0000256" key="7">
    <source>
        <dbReference type="ARBA" id="ARBA00023187"/>
    </source>
</evidence>
<dbReference type="PANTHER" id="PTHR18934">
    <property type="entry name" value="ATP-DEPENDENT RNA HELICASE"/>
    <property type="match status" value="1"/>
</dbReference>
<dbReference type="Gene3D" id="2.40.50.140">
    <property type="entry name" value="Nucleic acid-binding proteins"/>
    <property type="match status" value="1"/>
</dbReference>
<keyword evidence="15" id="KW-1185">Reference proteome</keyword>
<dbReference type="SMART" id="SM00490">
    <property type="entry name" value="HELICc"/>
    <property type="match status" value="1"/>
</dbReference>
<dbReference type="InterPro" id="IPR001650">
    <property type="entry name" value="Helicase_C-like"/>
</dbReference>
<sequence>MILEGLDELQSLSANAQVAQMLRNHQHDDNPIIVEFIIELARTSVDLNQFLKSIEENGSEFDVDFAEQLYHTIVALNPPRRIQTVSGGGWDAIILNEKDESVNFPALAMKNSEASRPELQPLEPATEQPLSCWARELLQRESRDRQEPRRGDDGHSRDSGAHGSNRASGNSRRDGNRALGDSNSDSDASEGYPELVRGGLYRGRVSRIADYGAFVAIKTRKSTRIGLVHKTELSDACKRPLDVSSLVRVGQQVRVRVLSVSRERMELSMRDLGVGNEHSRLDNNQSHLGSANCDSGLGGKRQRLTTDLDRWEQQQLIKSGILSAEERRQLEIENASSLQEEEIEIELSDACPRFLKGQTARSGIELSPIKIVSNPEGSLARTIASSASVARERRANLNDADGGLDPVKLLKLDSQQHGGKMRSDHFKFASQNPGDQTKSIKETRESLPIYKLRGDLLEAIGSNDILIVIGETGSGKSTQIPQYLSEEGYCLGPNKELKIIACTQPRRVAAISVARRVAEEVGCRLGQEVGYCIRFEDCTTRDTVIKYMTDGMLLREILQDPLLERYSVVMLDEAHERTIATDVLFALLKSCCEKRSDFKLIVTSATLEAEKFSIYFNNASIFSIPGRTFPVTIYHTKEQEPDYLEASLHTVINIHLEEHEGDILLFLTGQDEIDVACRSLVERMKKMQHLNPPPLIVLPVYAALPSEMQSAIFEPTPPGCRKCVVATNIAEASVTIDGIYFVVDPGFAKVKRYNARSGMESLVVVPISQASAKQRAGRAGRTGPGKCYRLYTESAYKLEMLPTAIPEIQRTNLANVVILLKAMGINDFINFDFMDKPPVETLIDALDNLYHLGALDDDGLLTRLGRKMAEFPMDPNLSKMLLTSVDLGCSDEAITIVSMLSIQNIFYRPQGKQNEADRCKSKFVQAEGDHLTLLNVYQMWQRNKFSSLWCHENFIQKGALVRAQEIRKQLITIMDRYKFKIKSSRDYQLISKAVCSGFFHHSAKRDPQEGYRTLVDAQQVYIHPSSALYGKSPEYVVYHELVMTTKEYMRDLVLVKPQWLLELAPSMFKVADGTRPSKASQRVKIEPLAQPFQDKDAWRISRRRG</sequence>
<dbReference type="PROSITE" id="PS00690">
    <property type="entry name" value="DEAH_ATP_HELICASE"/>
    <property type="match status" value="1"/>
</dbReference>
<dbReference type="FunFam" id="3.40.50.300:FF:000615">
    <property type="entry name" value="pre-mRNA-splicing factor ATP-dependent RNA helicase DEAH7"/>
    <property type="match status" value="1"/>
</dbReference>
<comment type="catalytic activity">
    <reaction evidence="9">
        <text>ATP + H2O = ADP + phosphate + H(+)</text>
        <dbReference type="Rhea" id="RHEA:13065"/>
        <dbReference type="ChEBI" id="CHEBI:15377"/>
        <dbReference type="ChEBI" id="CHEBI:15378"/>
        <dbReference type="ChEBI" id="CHEBI:30616"/>
        <dbReference type="ChEBI" id="CHEBI:43474"/>
        <dbReference type="ChEBI" id="CHEBI:456216"/>
        <dbReference type="EC" id="3.6.4.13"/>
    </reaction>
</comment>
<keyword evidence="5 14" id="KW-0347">Helicase</keyword>
<evidence type="ECO:0000259" key="11">
    <source>
        <dbReference type="PROSITE" id="PS50126"/>
    </source>
</evidence>
<dbReference type="InterPro" id="IPR027417">
    <property type="entry name" value="P-loop_NTPase"/>
</dbReference>
<keyword evidence="3" id="KW-0547">Nucleotide-binding</keyword>
<dbReference type="GO" id="GO:0003723">
    <property type="term" value="F:RNA binding"/>
    <property type="evidence" value="ECO:0007669"/>
    <property type="project" value="TreeGrafter"/>
</dbReference>
<dbReference type="Proteomes" id="UP001214638">
    <property type="component" value="Unassembled WGS sequence"/>
</dbReference>
<feature type="domain" description="Helicase ATP-binding" evidence="12">
    <location>
        <begin position="457"/>
        <end position="625"/>
    </location>
</feature>
<evidence type="ECO:0000256" key="9">
    <source>
        <dbReference type="ARBA" id="ARBA00047984"/>
    </source>
</evidence>
<evidence type="ECO:0000256" key="1">
    <source>
        <dbReference type="ARBA" id="ARBA00012552"/>
    </source>
</evidence>
<dbReference type="InterPro" id="IPR011709">
    <property type="entry name" value="DEAD-box_helicase_OB_fold"/>
</dbReference>
<gene>
    <name evidence="14" type="ORF">BdWA1_000593</name>
</gene>
<dbReference type="InterPro" id="IPR003029">
    <property type="entry name" value="S1_domain"/>
</dbReference>
<dbReference type="FunFam" id="3.40.50.300:FF:000007">
    <property type="entry name" value="Pre-mRNA-splicing factor ATP-dependent RNA helicase"/>
    <property type="match status" value="1"/>
</dbReference>
<keyword evidence="2" id="KW-0507">mRNA processing</keyword>
<dbReference type="Gene3D" id="3.40.50.300">
    <property type="entry name" value="P-loop containing nucleotide triphosphate hydrolases"/>
    <property type="match status" value="2"/>
</dbReference>
<dbReference type="SUPFAM" id="SSF52540">
    <property type="entry name" value="P-loop containing nucleoside triphosphate hydrolases"/>
    <property type="match status" value="1"/>
</dbReference>
<dbReference type="InterPro" id="IPR002464">
    <property type="entry name" value="DNA/RNA_helicase_DEAH_CS"/>
</dbReference>
<dbReference type="InterPro" id="IPR049945">
    <property type="entry name" value="AAA_22"/>
</dbReference>
<dbReference type="RefSeq" id="XP_067804433.1">
    <property type="nucleotide sequence ID" value="XM_067945642.1"/>
</dbReference>
<feature type="region of interest" description="Disordered" evidence="10">
    <location>
        <begin position="140"/>
        <end position="192"/>
    </location>
</feature>
<evidence type="ECO:0000256" key="3">
    <source>
        <dbReference type="ARBA" id="ARBA00022741"/>
    </source>
</evidence>
<proteinExistence type="predicted"/>
<dbReference type="GO" id="GO:0003724">
    <property type="term" value="F:RNA helicase activity"/>
    <property type="evidence" value="ECO:0007669"/>
    <property type="project" value="UniProtKB-EC"/>
</dbReference>
<evidence type="ECO:0000256" key="8">
    <source>
        <dbReference type="ARBA" id="ARBA00023242"/>
    </source>
</evidence>
<dbReference type="GO" id="GO:0000390">
    <property type="term" value="P:spliceosomal complex disassembly"/>
    <property type="evidence" value="ECO:0007669"/>
    <property type="project" value="TreeGrafter"/>
</dbReference>
<dbReference type="PROSITE" id="PS51194">
    <property type="entry name" value="HELICASE_CTER"/>
    <property type="match status" value="1"/>
</dbReference>
<dbReference type="PANTHER" id="PTHR18934:SF85">
    <property type="entry name" value="ATP-DEPENDENT RNA HELICASE DHX8"/>
    <property type="match status" value="1"/>
</dbReference>
<feature type="domain" description="Helicase C-terminal" evidence="13">
    <location>
        <begin position="651"/>
        <end position="824"/>
    </location>
</feature>
<dbReference type="InterPro" id="IPR007502">
    <property type="entry name" value="Helicase-assoc_dom"/>
</dbReference>
<dbReference type="EC" id="3.6.4.13" evidence="1"/>
<dbReference type="SUPFAM" id="SSF50249">
    <property type="entry name" value="Nucleic acid-binding proteins"/>
    <property type="match status" value="1"/>
</dbReference>
<feature type="compositionally biased region" description="Basic and acidic residues" evidence="10">
    <location>
        <begin position="140"/>
        <end position="160"/>
    </location>
</feature>
<dbReference type="FunFam" id="1.20.120.1080:FF:000001">
    <property type="entry name" value="Pre-mRNA-splicing factor ATP-dependent RNA helicase"/>
    <property type="match status" value="1"/>
</dbReference>
<dbReference type="InterPro" id="IPR014001">
    <property type="entry name" value="Helicase_ATP-bd"/>
</dbReference>
<dbReference type="KEGG" id="bdw:94334891"/>
<dbReference type="CDD" id="cd18791">
    <property type="entry name" value="SF2_C_RHA"/>
    <property type="match status" value="1"/>
</dbReference>
<evidence type="ECO:0000256" key="2">
    <source>
        <dbReference type="ARBA" id="ARBA00022664"/>
    </source>
</evidence>
<dbReference type="GO" id="GO:0005524">
    <property type="term" value="F:ATP binding"/>
    <property type="evidence" value="ECO:0007669"/>
    <property type="project" value="UniProtKB-KW"/>
</dbReference>
<comment type="caution">
    <text evidence="14">The sequence shown here is derived from an EMBL/GenBank/DDBJ whole genome shotgun (WGS) entry which is preliminary data.</text>
</comment>
<dbReference type="AlphaFoldDB" id="A0AAD9UQ34"/>
<evidence type="ECO:0000256" key="5">
    <source>
        <dbReference type="ARBA" id="ARBA00022806"/>
    </source>
</evidence>
<dbReference type="Gene3D" id="1.20.120.1080">
    <property type="match status" value="1"/>
</dbReference>
<reference evidence="14" key="1">
    <citation type="journal article" date="2023" name="Nat. Microbiol.">
        <title>Babesia duncani multi-omics identifies virulence factors and drug targets.</title>
        <authorList>
            <person name="Singh P."/>
            <person name="Lonardi S."/>
            <person name="Liang Q."/>
            <person name="Vydyam P."/>
            <person name="Khabirova E."/>
            <person name="Fang T."/>
            <person name="Gihaz S."/>
            <person name="Thekkiniath J."/>
            <person name="Munshi M."/>
            <person name="Abel S."/>
            <person name="Ciampossin L."/>
            <person name="Batugedara G."/>
            <person name="Gupta M."/>
            <person name="Lu X.M."/>
            <person name="Lenz T."/>
            <person name="Chakravarty S."/>
            <person name="Cornillot E."/>
            <person name="Hu Y."/>
            <person name="Ma W."/>
            <person name="Gonzalez L.M."/>
            <person name="Sanchez S."/>
            <person name="Estrada K."/>
            <person name="Sanchez-Flores A."/>
            <person name="Montero E."/>
            <person name="Harb O.S."/>
            <person name="Le Roch K.G."/>
            <person name="Mamoun C.B."/>
        </authorList>
    </citation>
    <scope>NUCLEOTIDE SEQUENCE</scope>
    <source>
        <strain evidence="14">WA1</strain>
    </source>
</reference>
<dbReference type="PROSITE" id="PS51192">
    <property type="entry name" value="HELICASE_ATP_BIND_1"/>
    <property type="match status" value="1"/>
</dbReference>
<evidence type="ECO:0000256" key="4">
    <source>
        <dbReference type="ARBA" id="ARBA00022801"/>
    </source>
</evidence>
<dbReference type="PROSITE" id="PS50126">
    <property type="entry name" value="S1"/>
    <property type="match status" value="1"/>
</dbReference>
<keyword evidence="4" id="KW-0378">Hydrolase</keyword>
<protein>
    <recommendedName>
        <fullName evidence="1">RNA helicase</fullName>
        <ecNumber evidence="1">3.6.4.13</ecNumber>
    </recommendedName>
</protein>
<evidence type="ECO:0000313" key="15">
    <source>
        <dbReference type="Proteomes" id="UP001214638"/>
    </source>
</evidence>
<feature type="compositionally biased region" description="Polar residues" evidence="10">
    <location>
        <begin position="282"/>
        <end position="293"/>
    </location>
</feature>
<dbReference type="InterPro" id="IPR012340">
    <property type="entry name" value="NA-bd_OB-fold"/>
</dbReference>
<dbReference type="SMART" id="SM00487">
    <property type="entry name" value="DEXDc"/>
    <property type="match status" value="1"/>
</dbReference>
<accession>A0AAD9UQ34</accession>
<feature type="region of interest" description="Disordered" evidence="10">
    <location>
        <begin position="275"/>
        <end position="296"/>
    </location>
</feature>
<dbReference type="SMART" id="SM00316">
    <property type="entry name" value="S1"/>
    <property type="match status" value="1"/>
</dbReference>
<dbReference type="EMBL" id="JALLKP010000001">
    <property type="protein sequence ID" value="KAK2197591.1"/>
    <property type="molecule type" value="Genomic_DNA"/>
</dbReference>
<evidence type="ECO:0000259" key="12">
    <source>
        <dbReference type="PROSITE" id="PS51192"/>
    </source>
</evidence>
<evidence type="ECO:0000313" key="14">
    <source>
        <dbReference type="EMBL" id="KAK2197591.1"/>
    </source>
</evidence>
<dbReference type="SMART" id="SM00847">
    <property type="entry name" value="HA2"/>
    <property type="match status" value="1"/>
</dbReference>
<dbReference type="GO" id="GO:0016887">
    <property type="term" value="F:ATP hydrolysis activity"/>
    <property type="evidence" value="ECO:0007669"/>
    <property type="project" value="InterPro"/>
</dbReference>
<evidence type="ECO:0000256" key="10">
    <source>
        <dbReference type="SAM" id="MobiDB-lite"/>
    </source>
</evidence>
<dbReference type="Pfam" id="PF21010">
    <property type="entry name" value="HA2_C"/>
    <property type="match status" value="1"/>
</dbReference>
<dbReference type="Pfam" id="PF00271">
    <property type="entry name" value="Helicase_C"/>
    <property type="match status" value="1"/>
</dbReference>
<dbReference type="InterPro" id="IPR048333">
    <property type="entry name" value="HA2_WH"/>
</dbReference>
<keyword evidence="6" id="KW-0067">ATP-binding</keyword>
<dbReference type="Pfam" id="PF07717">
    <property type="entry name" value="OB_NTP_bind"/>
    <property type="match status" value="1"/>
</dbReference>